<dbReference type="PANTHER" id="PTHR10057">
    <property type="entry name" value="PERIPHERAL-TYPE BENZODIAZEPINE RECEPTOR"/>
    <property type="match status" value="1"/>
</dbReference>
<feature type="transmembrane region" description="Helical" evidence="6">
    <location>
        <begin position="142"/>
        <end position="161"/>
    </location>
</feature>
<name>A0A4R6FEJ9_9SPHN</name>
<dbReference type="OrthoDB" id="9795496at2"/>
<dbReference type="EMBL" id="SNWD01000015">
    <property type="protein sequence ID" value="TDN78755.1"/>
    <property type="molecule type" value="Genomic_DNA"/>
</dbReference>
<comment type="caution">
    <text evidence="7">The sequence shown here is derived from an EMBL/GenBank/DDBJ whole genome shotgun (WGS) entry which is preliminary data.</text>
</comment>
<dbReference type="InterPro" id="IPR004307">
    <property type="entry name" value="TspO_MBR"/>
</dbReference>
<dbReference type="FunFam" id="1.20.1260.100:FF:000001">
    <property type="entry name" value="translocator protein 2"/>
    <property type="match status" value="1"/>
</dbReference>
<proteinExistence type="inferred from homology"/>
<evidence type="ECO:0000313" key="8">
    <source>
        <dbReference type="Proteomes" id="UP000295493"/>
    </source>
</evidence>
<dbReference type="Proteomes" id="UP000295493">
    <property type="component" value="Unassembled WGS sequence"/>
</dbReference>
<dbReference type="PANTHER" id="PTHR10057:SF0">
    <property type="entry name" value="TRANSLOCATOR PROTEIN"/>
    <property type="match status" value="1"/>
</dbReference>
<evidence type="ECO:0000313" key="7">
    <source>
        <dbReference type="EMBL" id="TDN78755.1"/>
    </source>
</evidence>
<dbReference type="RefSeq" id="WP_133496805.1">
    <property type="nucleotide sequence ID" value="NZ_BMLU01000014.1"/>
</dbReference>
<evidence type="ECO:0000256" key="3">
    <source>
        <dbReference type="ARBA" id="ARBA00022692"/>
    </source>
</evidence>
<dbReference type="PIRSF" id="PIRSF005859">
    <property type="entry name" value="PBR"/>
    <property type="match status" value="1"/>
</dbReference>
<feature type="transmembrane region" description="Helical" evidence="6">
    <location>
        <begin position="56"/>
        <end position="77"/>
    </location>
</feature>
<dbReference type="GO" id="GO:0033013">
    <property type="term" value="P:tetrapyrrole metabolic process"/>
    <property type="evidence" value="ECO:0007669"/>
    <property type="project" value="UniProtKB-ARBA"/>
</dbReference>
<dbReference type="InterPro" id="IPR038330">
    <property type="entry name" value="TspO/MBR-related_sf"/>
</dbReference>
<evidence type="ECO:0000256" key="1">
    <source>
        <dbReference type="ARBA" id="ARBA00004141"/>
    </source>
</evidence>
<evidence type="ECO:0000256" key="4">
    <source>
        <dbReference type="ARBA" id="ARBA00022989"/>
    </source>
</evidence>
<gene>
    <name evidence="7" type="ORF">EV664_11518</name>
</gene>
<protein>
    <submittedName>
        <fullName evidence="7">TspO/MBR related protein</fullName>
    </submittedName>
</protein>
<dbReference type="Pfam" id="PF03073">
    <property type="entry name" value="TspO_MBR"/>
    <property type="match status" value="1"/>
</dbReference>
<feature type="transmembrane region" description="Helical" evidence="6">
    <location>
        <begin position="12"/>
        <end position="36"/>
    </location>
</feature>
<dbReference type="CDD" id="cd15904">
    <property type="entry name" value="TSPO_MBR"/>
    <property type="match status" value="1"/>
</dbReference>
<keyword evidence="5 6" id="KW-0472">Membrane</keyword>
<dbReference type="GO" id="GO:0016020">
    <property type="term" value="C:membrane"/>
    <property type="evidence" value="ECO:0007669"/>
    <property type="project" value="UniProtKB-SubCell"/>
</dbReference>
<comment type="subcellular location">
    <subcellularLocation>
        <location evidence="1">Membrane</location>
        <topology evidence="1">Multi-pass membrane protein</topology>
    </subcellularLocation>
</comment>
<comment type="similarity">
    <text evidence="2">Belongs to the TspO/BZRP family.</text>
</comment>
<dbReference type="Gene3D" id="1.20.1260.100">
    <property type="entry name" value="TspO/MBR protein"/>
    <property type="match status" value="1"/>
</dbReference>
<feature type="transmembrane region" description="Helical" evidence="6">
    <location>
        <begin position="89"/>
        <end position="108"/>
    </location>
</feature>
<evidence type="ECO:0000256" key="5">
    <source>
        <dbReference type="ARBA" id="ARBA00023136"/>
    </source>
</evidence>
<keyword evidence="3 6" id="KW-0812">Transmembrane</keyword>
<evidence type="ECO:0000256" key="6">
    <source>
        <dbReference type="SAM" id="Phobius"/>
    </source>
</evidence>
<accession>A0A4R6FEJ9</accession>
<keyword evidence="4 6" id="KW-1133">Transmembrane helix</keyword>
<keyword evidence="8" id="KW-1185">Reference proteome</keyword>
<organism evidence="7 8">
    <name type="scientific">Stakelama pacifica</name>
    <dbReference type="NCBI Taxonomy" id="517720"/>
    <lineage>
        <taxon>Bacteria</taxon>
        <taxon>Pseudomonadati</taxon>
        <taxon>Pseudomonadota</taxon>
        <taxon>Alphaproteobacteria</taxon>
        <taxon>Sphingomonadales</taxon>
        <taxon>Sphingomonadaceae</taxon>
        <taxon>Stakelama</taxon>
    </lineage>
</organism>
<reference evidence="7 8" key="1">
    <citation type="submission" date="2019-03" db="EMBL/GenBank/DDBJ databases">
        <title>Genomic Encyclopedia of Type Strains, Phase IV (KMG-IV): sequencing the most valuable type-strain genomes for metagenomic binning, comparative biology and taxonomic classification.</title>
        <authorList>
            <person name="Goeker M."/>
        </authorList>
    </citation>
    <scope>NUCLEOTIDE SEQUENCE [LARGE SCALE GENOMIC DNA]</scope>
    <source>
        <strain evidence="7 8">DSM 25059</strain>
    </source>
</reference>
<feature type="transmembrane region" description="Helical" evidence="6">
    <location>
        <begin position="114"/>
        <end position="135"/>
    </location>
</feature>
<sequence>MNQFASNRRSRFAFLRWAVVTVPAINFLGVASSRLAPMGSDNPWYRALIKPELNPPGWAFGVAWTILYVLMGLSLAMVLDARRARGRGLALLFFALQMIANLAWSPLFFGLHRITAALFVIVVMFALTVVTTLLFARIRSAAALLLIPYLLWMIFAGYLNLRIDQRNPDADGHLVSGGASTQIAL</sequence>
<evidence type="ECO:0000256" key="2">
    <source>
        <dbReference type="ARBA" id="ARBA00007524"/>
    </source>
</evidence>
<dbReference type="AlphaFoldDB" id="A0A4R6FEJ9"/>